<dbReference type="InterPro" id="IPR050595">
    <property type="entry name" value="Bact_response_regulator"/>
</dbReference>
<dbReference type="SUPFAM" id="SSF52172">
    <property type="entry name" value="CheY-like"/>
    <property type="match status" value="1"/>
</dbReference>
<evidence type="ECO:0000259" key="2">
    <source>
        <dbReference type="PROSITE" id="PS50110"/>
    </source>
</evidence>
<gene>
    <name evidence="3" type="ORF">MNB_SV-9-317</name>
</gene>
<name>A0A1W1BB84_9ZZZZ</name>
<evidence type="ECO:0000313" key="3">
    <source>
        <dbReference type="EMBL" id="SFV50739.1"/>
    </source>
</evidence>
<dbReference type="GO" id="GO:0000160">
    <property type="term" value="P:phosphorelay signal transduction system"/>
    <property type="evidence" value="ECO:0007669"/>
    <property type="project" value="InterPro"/>
</dbReference>
<feature type="domain" description="Response regulatory" evidence="2">
    <location>
        <begin position="239"/>
        <end position="358"/>
    </location>
</feature>
<reference evidence="3" key="1">
    <citation type="submission" date="2016-10" db="EMBL/GenBank/DDBJ databases">
        <authorList>
            <person name="de Groot N.N."/>
        </authorList>
    </citation>
    <scope>NUCLEOTIDE SEQUENCE</scope>
</reference>
<sequence>MDFVKLKQSLLDNQEETIEIYNLLRTGLGAKNIDLFYFDSTKGIFFDKINTLILNIKYLDESSILGNAIILKEHYYIDNIQKDERYNSAIDNPFNIDIDKQIIMPFFSKSGRIKGILRLSQFPFTLSQTDFKNINALRSVFLKIFSINNSYKKEDIDAQKTNQERLKNYNNISKIREVYDTLLDNKSNPELEKLINIGRKNLDDIYQYLNPNIDNTEKINEEIEKIVNNSDTGEKKKINILIADDIRINVQILNAMLSKYKNIGSVKFAYDGVEALEILDADRSLNSIHILFLDHHMPGALGSDIAKELKSDKYNENHITIISITNDMNILEENKDLYDHHIPKPFTQDNIKKIMDKI</sequence>
<dbReference type="AlphaFoldDB" id="A0A1W1BB84"/>
<dbReference type="EMBL" id="FPHG01000002">
    <property type="protein sequence ID" value="SFV50739.1"/>
    <property type="molecule type" value="Genomic_DNA"/>
</dbReference>
<evidence type="ECO:0000256" key="1">
    <source>
        <dbReference type="ARBA" id="ARBA00022553"/>
    </source>
</evidence>
<dbReference type="Gene3D" id="3.40.50.2300">
    <property type="match status" value="1"/>
</dbReference>
<dbReference type="InterPro" id="IPR011006">
    <property type="entry name" value="CheY-like_superfamily"/>
</dbReference>
<organism evidence="3">
    <name type="scientific">hydrothermal vent metagenome</name>
    <dbReference type="NCBI Taxonomy" id="652676"/>
    <lineage>
        <taxon>unclassified sequences</taxon>
        <taxon>metagenomes</taxon>
        <taxon>ecological metagenomes</taxon>
    </lineage>
</organism>
<protein>
    <recommendedName>
        <fullName evidence="2">Response regulatory domain-containing protein</fullName>
    </recommendedName>
</protein>
<accession>A0A1W1BB84</accession>
<dbReference type="Gene3D" id="3.30.450.40">
    <property type="match status" value="1"/>
</dbReference>
<dbReference type="SMART" id="SM00448">
    <property type="entry name" value="REC"/>
    <property type="match status" value="1"/>
</dbReference>
<dbReference type="CDD" id="cd17546">
    <property type="entry name" value="REC_hyHK_CKI1_RcsC-like"/>
    <property type="match status" value="1"/>
</dbReference>
<dbReference type="SUPFAM" id="SSF55781">
    <property type="entry name" value="GAF domain-like"/>
    <property type="match status" value="1"/>
</dbReference>
<dbReference type="PANTHER" id="PTHR44591:SF3">
    <property type="entry name" value="RESPONSE REGULATORY DOMAIN-CONTAINING PROTEIN"/>
    <property type="match status" value="1"/>
</dbReference>
<dbReference type="PROSITE" id="PS50110">
    <property type="entry name" value="RESPONSE_REGULATORY"/>
    <property type="match status" value="1"/>
</dbReference>
<dbReference type="PANTHER" id="PTHR44591">
    <property type="entry name" value="STRESS RESPONSE REGULATOR PROTEIN 1"/>
    <property type="match status" value="1"/>
</dbReference>
<keyword evidence="1" id="KW-0597">Phosphoprotein</keyword>
<proteinExistence type="predicted"/>
<dbReference type="InterPro" id="IPR029016">
    <property type="entry name" value="GAF-like_dom_sf"/>
</dbReference>
<dbReference type="InterPro" id="IPR001789">
    <property type="entry name" value="Sig_transdc_resp-reg_receiver"/>
</dbReference>
<dbReference type="Pfam" id="PF00072">
    <property type="entry name" value="Response_reg"/>
    <property type="match status" value="1"/>
</dbReference>